<protein>
    <recommendedName>
        <fullName evidence="4">DUF3592 domain-containing protein</fullName>
    </recommendedName>
</protein>
<accession>A0A9W6K3T5</accession>
<feature type="transmembrane region" description="Helical" evidence="1">
    <location>
        <begin position="144"/>
        <end position="163"/>
    </location>
</feature>
<dbReference type="Proteomes" id="UP001143328">
    <property type="component" value="Unassembled WGS sequence"/>
</dbReference>
<keyword evidence="3" id="KW-1185">Reference proteome</keyword>
<dbReference type="AlphaFoldDB" id="A0A9W6K3T5"/>
<evidence type="ECO:0008006" key="4">
    <source>
        <dbReference type="Google" id="ProtNLM"/>
    </source>
</evidence>
<comment type="caution">
    <text evidence="2">The sequence shown here is derived from an EMBL/GenBank/DDBJ whole genome shotgun (WGS) entry which is preliminary data.</text>
</comment>
<proteinExistence type="predicted"/>
<dbReference type="EMBL" id="BSFN01000001">
    <property type="protein sequence ID" value="GLK87215.1"/>
    <property type="molecule type" value="Genomic_DNA"/>
</dbReference>
<evidence type="ECO:0000313" key="2">
    <source>
        <dbReference type="EMBL" id="GLK87215.1"/>
    </source>
</evidence>
<name>A0A9W6K3T5_9PSED</name>
<keyword evidence="1" id="KW-0812">Transmembrane</keyword>
<feature type="transmembrane region" description="Helical" evidence="1">
    <location>
        <begin position="305"/>
        <end position="324"/>
    </location>
</feature>
<gene>
    <name evidence="2" type="ORF">GCM10017655_02770</name>
</gene>
<keyword evidence="1" id="KW-1133">Transmembrane helix</keyword>
<feature type="transmembrane region" description="Helical" evidence="1">
    <location>
        <begin position="330"/>
        <end position="349"/>
    </location>
</feature>
<keyword evidence="1" id="KW-0472">Membrane</keyword>
<evidence type="ECO:0000256" key="1">
    <source>
        <dbReference type="SAM" id="Phobius"/>
    </source>
</evidence>
<sequence length="370" mass="40925">MAKLRSPGQKRKLWIRSSMVVLAVLGLTAAYFIKGPAQVAAIQLAKHHNSAQATVASLDQAEEEYRGRKGRKKTRIVYSVSYAYDINDAHYTHEQPLTAGQYDALEGQDTVEVWYPEGKPDAAQPQLVVEHLANEPAGERVFDVATWFIPVVVVLNLLLTFLFGREPKGKLPEGFYTEKSWLDVEDDRLIVLDGNHLLSMSFDKKHRDQVQEIYQRGGLNGNYLEELLSKVETKRTLVDLSTVSKMTSEHYDDTIHLKYNVDGKDESLSLEFLSATVKAHALQRIARALPANLNMSVEKLTRLQAARVPLGVAVVSAGVAYYFLDHIWVVGLLGLLGLYALKVGAARLIDPTITTTFAAAPAAAKLAVNG</sequence>
<reference evidence="2" key="1">
    <citation type="journal article" date="2014" name="Int. J. Syst. Evol. Microbiol.">
        <title>Complete genome sequence of Corynebacterium casei LMG S-19264T (=DSM 44701T), isolated from a smear-ripened cheese.</title>
        <authorList>
            <consortium name="US DOE Joint Genome Institute (JGI-PGF)"/>
            <person name="Walter F."/>
            <person name="Albersmeier A."/>
            <person name="Kalinowski J."/>
            <person name="Ruckert C."/>
        </authorList>
    </citation>
    <scope>NUCLEOTIDE SEQUENCE</scope>
    <source>
        <strain evidence="2">VKM B-2935</strain>
    </source>
</reference>
<organism evidence="2 3">
    <name type="scientific">Pseudomonas turukhanskensis</name>
    <dbReference type="NCBI Taxonomy" id="1806536"/>
    <lineage>
        <taxon>Bacteria</taxon>
        <taxon>Pseudomonadati</taxon>
        <taxon>Pseudomonadota</taxon>
        <taxon>Gammaproteobacteria</taxon>
        <taxon>Pseudomonadales</taxon>
        <taxon>Pseudomonadaceae</taxon>
        <taxon>Pseudomonas</taxon>
    </lineage>
</organism>
<reference evidence="2" key="2">
    <citation type="submission" date="2023-01" db="EMBL/GenBank/DDBJ databases">
        <authorList>
            <person name="Sun Q."/>
            <person name="Evtushenko L."/>
        </authorList>
    </citation>
    <scope>NUCLEOTIDE SEQUENCE</scope>
    <source>
        <strain evidence="2">VKM B-2935</strain>
    </source>
</reference>
<dbReference type="RefSeq" id="WP_271193425.1">
    <property type="nucleotide sequence ID" value="NZ_BSFN01000001.1"/>
</dbReference>
<evidence type="ECO:0000313" key="3">
    <source>
        <dbReference type="Proteomes" id="UP001143328"/>
    </source>
</evidence>